<dbReference type="OrthoDB" id="5491135at2"/>
<dbReference type="InterPro" id="IPR000073">
    <property type="entry name" value="AB_hydrolase_1"/>
</dbReference>
<dbReference type="PATRIC" id="fig|1208323.3.peg.3768"/>
<dbReference type="AlphaFoldDB" id="K2IZK3"/>
<dbReference type="PANTHER" id="PTHR43194:SF2">
    <property type="entry name" value="PEROXISOMAL MEMBRANE PROTEIN LPX1"/>
    <property type="match status" value="1"/>
</dbReference>
<dbReference type="Proteomes" id="UP000006762">
    <property type="component" value="Unassembled WGS sequence"/>
</dbReference>
<feature type="domain" description="AB hydrolase-1" evidence="1">
    <location>
        <begin position="40"/>
        <end position="222"/>
    </location>
</feature>
<dbReference type="GO" id="GO:0016787">
    <property type="term" value="F:hydrolase activity"/>
    <property type="evidence" value="ECO:0007669"/>
    <property type="project" value="UniProtKB-KW"/>
</dbReference>
<dbReference type="eggNOG" id="COG2267">
    <property type="taxonomic scope" value="Bacteria"/>
</dbReference>
<keyword evidence="2" id="KW-0378">Hydrolase</keyword>
<dbReference type="RefSeq" id="WP_009573667.1">
    <property type="nucleotide sequence ID" value="NZ_AMRK01000014.1"/>
</dbReference>
<dbReference type="InterPro" id="IPR050228">
    <property type="entry name" value="Carboxylesterase_BioH"/>
</dbReference>
<organism evidence="2 3">
    <name type="scientific">Celeribacter baekdonensis B30</name>
    <dbReference type="NCBI Taxonomy" id="1208323"/>
    <lineage>
        <taxon>Bacteria</taxon>
        <taxon>Pseudomonadati</taxon>
        <taxon>Pseudomonadota</taxon>
        <taxon>Alphaproteobacteria</taxon>
        <taxon>Rhodobacterales</taxon>
        <taxon>Roseobacteraceae</taxon>
        <taxon>Celeribacter</taxon>
    </lineage>
</organism>
<evidence type="ECO:0000313" key="2">
    <source>
        <dbReference type="EMBL" id="EKE68313.1"/>
    </source>
</evidence>
<gene>
    <name evidence="2" type="ORF">B30_18242</name>
</gene>
<dbReference type="SUPFAM" id="SSF53474">
    <property type="entry name" value="alpha/beta-Hydrolases"/>
    <property type="match status" value="1"/>
</dbReference>
<evidence type="ECO:0000313" key="3">
    <source>
        <dbReference type="Proteomes" id="UP000006762"/>
    </source>
</evidence>
<dbReference type="Gene3D" id="3.40.50.1820">
    <property type="entry name" value="alpha/beta hydrolase"/>
    <property type="match status" value="1"/>
</dbReference>
<protein>
    <submittedName>
        <fullName evidence="2">Putative hydrolase</fullName>
    </submittedName>
</protein>
<evidence type="ECO:0000259" key="1">
    <source>
        <dbReference type="Pfam" id="PF12697"/>
    </source>
</evidence>
<dbReference type="EMBL" id="AMRK01000014">
    <property type="protein sequence ID" value="EKE68313.1"/>
    <property type="molecule type" value="Genomic_DNA"/>
</dbReference>
<dbReference type="InterPro" id="IPR029058">
    <property type="entry name" value="AB_hydrolase_fold"/>
</dbReference>
<comment type="caution">
    <text evidence="2">The sequence shown here is derived from an EMBL/GenBank/DDBJ whole genome shotgun (WGS) entry which is preliminary data.</text>
</comment>
<keyword evidence="3" id="KW-1185">Reference proteome</keyword>
<dbReference type="PANTHER" id="PTHR43194">
    <property type="entry name" value="HYDROLASE ALPHA/BETA FOLD FAMILY"/>
    <property type="match status" value="1"/>
</dbReference>
<reference evidence="2 3" key="1">
    <citation type="submission" date="2012-09" db="EMBL/GenBank/DDBJ databases">
        <title>Celeribacter baekdonensis B30 Genome Sequencing.</title>
        <authorList>
            <person name="Wang W."/>
        </authorList>
    </citation>
    <scope>NUCLEOTIDE SEQUENCE [LARGE SCALE GENOMIC DNA]</scope>
    <source>
        <strain evidence="2 3">B30</strain>
    </source>
</reference>
<dbReference type="Pfam" id="PF12697">
    <property type="entry name" value="Abhydrolase_6"/>
    <property type="match status" value="1"/>
</dbReference>
<sequence length="234" mass="25180">MATLVTIPGIMSDARTWAPIAQDLKIQVDGVHVADTTKDATLEDMASRALSDTTGDLIVIAHSMGGRVAMEMGRQAPERIKAMILSSTSAGGPGANEQEHRQTRIDEANADMSGYAKNWAPKVLSKENAQNDALVAQVRQMVEDCGAAVHERQNLALLHRPDATTYIGDFPFPVLLITGDQDHLSTKEVHDAVAAKIPDATSIVLAGAGHLLPFEQPKAVTETVRNWLQEKSVI</sequence>
<dbReference type="STRING" id="1208323.B30_18242"/>
<accession>K2IZK3</accession>
<name>K2IZK3_9RHOB</name>
<proteinExistence type="predicted"/>